<feature type="transmembrane region" description="Helical" evidence="7">
    <location>
        <begin position="30"/>
        <end position="53"/>
    </location>
</feature>
<dbReference type="PRINTS" id="PR00081">
    <property type="entry name" value="GDHRDH"/>
</dbReference>
<dbReference type="SUPFAM" id="SSF51735">
    <property type="entry name" value="NAD(P)-binding Rossmann-fold domains"/>
    <property type="match status" value="1"/>
</dbReference>
<comment type="similarity">
    <text evidence="2 6">Belongs to the short-chain dehydrogenases/reductases (SDR) family.</text>
</comment>
<keyword evidence="7" id="KW-0472">Membrane</keyword>
<keyword evidence="7" id="KW-0812">Transmembrane</keyword>
<sequence>MEDHPHIFNFSLATLCSVHHSKAMDLLHKFLNIAVPLLMLIAFPFFTPPFLLLKFLSFLKKSIYSEKVSGKVVLVTGASSGIGKHIAYEYARRGAHLALVDIRDDCLPTVANKARELGSPEVIVVCADVSKVEECKQFVDETVNHFGRLDHLVNNAGVISGSFFKDYTRFTDVSSIMDVNFWGSVYGTHYAIPHLRKSKGKIVVMASTGASITMPRISFYNASKAALISFFETLRTEIGSNIGITIVTPGLIGSEMTRGPLLQEGNISWVPVESTERCAKAIVDSTCRGDMYLTVPSWMGWGFWTRVLCPEVLEWGLHAILVKWPHSQKKDM</sequence>
<proteinExistence type="inferred from homology"/>
<keyword evidence="9" id="KW-1185">Reference proteome</keyword>
<evidence type="ECO:0000256" key="4">
    <source>
        <dbReference type="ARBA" id="ARBA00022968"/>
    </source>
</evidence>
<keyword evidence="5" id="KW-0560">Oxidoreductase</keyword>
<dbReference type="PRINTS" id="PR00080">
    <property type="entry name" value="SDRFAMILY"/>
</dbReference>
<dbReference type="InterPro" id="IPR020904">
    <property type="entry name" value="Sc_DH/Rdtase_CS"/>
</dbReference>
<keyword evidence="3" id="KW-0521">NADP</keyword>
<evidence type="ECO:0000313" key="8">
    <source>
        <dbReference type="EMBL" id="KAF3972361.1"/>
    </source>
</evidence>
<evidence type="ECO:0000256" key="3">
    <source>
        <dbReference type="ARBA" id="ARBA00022857"/>
    </source>
</evidence>
<evidence type="ECO:0000256" key="6">
    <source>
        <dbReference type="RuleBase" id="RU000363"/>
    </source>
</evidence>
<dbReference type="GO" id="GO:0005829">
    <property type="term" value="C:cytosol"/>
    <property type="evidence" value="ECO:0007669"/>
    <property type="project" value="TreeGrafter"/>
</dbReference>
<evidence type="ECO:0000256" key="5">
    <source>
        <dbReference type="ARBA" id="ARBA00023002"/>
    </source>
</evidence>
<dbReference type="AlphaFoldDB" id="A0A8J4RYW3"/>
<gene>
    <name evidence="8" type="ORF">CMV_004122</name>
</gene>
<accession>A0A8J4RYW3</accession>
<dbReference type="PANTHER" id="PTHR43391">
    <property type="entry name" value="RETINOL DEHYDROGENASE-RELATED"/>
    <property type="match status" value="1"/>
</dbReference>
<comment type="caution">
    <text evidence="8">The sequence shown here is derived from an EMBL/GenBank/DDBJ whole genome shotgun (WGS) entry which is preliminary data.</text>
</comment>
<dbReference type="OrthoDB" id="47007at2759"/>
<dbReference type="Proteomes" id="UP000737018">
    <property type="component" value="Unassembled WGS sequence"/>
</dbReference>
<dbReference type="Pfam" id="PF00106">
    <property type="entry name" value="adh_short"/>
    <property type="match status" value="1"/>
</dbReference>
<evidence type="ECO:0000256" key="7">
    <source>
        <dbReference type="SAM" id="Phobius"/>
    </source>
</evidence>
<dbReference type="GO" id="GO:0016491">
    <property type="term" value="F:oxidoreductase activity"/>
    <property type="evidence" value="ECO:0007669"/>
    <property type="project" value="UniProtKB-KW"/>
</dbReference>
<keyword evidence="4" id="KW-0735">Signal-anchor</keyword>
<reference evidence="8" key="1">
    <citation type="submission" date="2020-03" db="EMBL/GenBank/DDBJ databases">
        <title>Castanea mollissima Vanexum genome sequencing.</title>
        <authorList>
            <person name="Staton M."/>
        </authorList>
    </citation>
    <scope>NUCLEOTIDE SEQUENCE</scope>
    <source>
        <tissue evidence="8">Leaf</tissue>
    </source>
</reference>
<dbReference type="EMBL" id="JRKL02000339">
    <property type="protein sequence ID" value="KAF3972361.1"/>
    <property type="molecule type" value="Genomic_DNA"/>
</dbReference>
<dbReference type="InterPro" id="IPR036291">
    <property type="entry name" value="NAD(P)-bd_dom_sf"/>
</dbReference>
<comment type="subcellular location">
    <subcellularLocation>
        <location evidence="1">Membrane</location>
        <topology evidence="1">Single-pass type II membrane protein</topology>
    </subcellularLocation>
</comment>
<keyword evidence="7" id="KW-1133">Transmembrane helix</keyword>
<dbReference type="PROSITE" id="PS00061">
    <property type="entry name" value="ADH_SHORT"/>
    <property type="match status" value="1"/>
</dbReference>
<dbReference type="GO" id="GO:0016020">
    <property type="term" value="C:membrane"/>
    <property type="evidence" value="ECO:0007669"/>
    <property type="project" value="UniProtKB-SubCell"/>
</dbReference>
<dbReference type="PANTHER" id="PTHR43391:SF76">
    <property type="entry name" value="11-BETA-HYDROXYSTEROID DEHYDROGENASE-LIKE 2-RELATED"/>
    <property type="match status" value="1"/>
</dbReference>
<protein>
    <submittedName>
        <fullName evidence="8">Uncharacterized protein</fullName>
    </submittedName>
</protein>
<evidence type="ECO:0000313" key="9">
    <source>
        <dbReference type="Proteomes" id="UP000737018"/>
    </source>
</evidence>
<dbReference type="InterPro" id="IPR002347">
    <property type="entry name" value="SDR_fam"/>
</dbReference>
<dbReference type="Gene3D" id="3.40.50.720">
    <property type="entry name" value="NAD(P)-binding Rossmann-like Domain"/>
    <property type="match status" value="1"/>
</dbReference>
<evidence type="ECO:0000256" key="2">
    <source>
        <dbReference type="ARBA" id="ARBA00006484"/>
    </source>
</evidence>
<organism evidence="8 9">
    <name type="scientific">Castanea mollissima</name>
    <name type="common">Chinese chestnut</name>
    <dbReference type="NCBI Taxonomy" id="60419"/>
    <lineage>
        <taxon>Eukaryota</taxon>
        <taxon>Viridiplantae</taxon>
        <taxon>Streptophyta</taxon>
        <taxon>Embryophyta</taxon>
        <taxon>Tracheophyta</taxon>
        <taxon>Spermatophyta</taxon>
        <taxon>Magnoliopsida</taxon>
        <taxon>eudicotyledons</taxon>
        <taxon>Gunneridae</taxon>
        <taxon>Pentapetalae</taxon>
        <taxon>rosids</taxon>
        <taxon>fabids</taxon>
        <taxon>Fagales</taxon>
        <taxon>Fagaceae</taxon>
        <taxon>Castanea</taxon>
    </lineage>
</organism>
<name>A0A8J4RYW3_9ROSI</name>
<evidence type="ECO:0000256" key="1">
    <source>
        <dbReference type="ARBA" id="ARBA00004606"/>
    </source>
</evidence>